<comment type="caution">
    <text evidence="1">The sequence shown here is derived from an EMBL/GenBank/DDBJ whole genome shotgun (WGS) entry which is preliminary data.</text>
</comment>
<keyword evidence="2" id="KW-1185">Reference proteome</keyword>
<reference evidence="1" key="1">
    <citation type="submission" date="2022-08" db="EMBL/GenBank/DDBJ databases">
        <title>Genome Sequence of Lecanicillium fungicola.</title>
        <authorList>
            <person name="Buettner E."/>
        </authorList>
    </citation>
    <scope>NUCLEOTIDE SEQUENCE</scope>
    <source>
        <strain evidence="1">Babe33</strain>
    </source>
</reference>
<name>A0ACC1NSQ7_9HYPO</name>
<sequence length="266" mass="29787">MDRLHALTDEERMATLSMRLVDQYHIVVHPLLELGTFNPDIVPSLPLLDRSVTRGELVSQAEAIFYGKNSFLVWWDALQEFLSPRNALSTDTLVKRVIVRCSLQELHTSRRKLATELQHLFRLTHANLIAIDITGGGTPDGSDFATQTILRDIASTVQQLILYFGTRFIIGRSLGEWPALYDRKWISFRSYWQPPTPSARKRMEGGEASFEETMQLQMESWIQAAKRPELTAALCGASGGGTPLLVCSGDTLTDCISPRVLALEQA</sequence>
<proteinExistence type="predicted"/>
<evidence type="ECO:0000313" key="2">
    <source>
        <dbReference type="Proteomes" id="UP001143910"/>
    </source>
</evidence>
<evidence type="ECO:0000313" key="1">
    <source>
        <dbReference type="EMBL" id="KAJ2981949.1"/>
    </source>
</evidence>
<protein>
    <submittedName>
        <fullName evidence="1">Uncharacterized protein</fullName>
    </submittedName>
</protein>
<organism evidence="1 2">
    <name type="scientific">Zarea fungicola</name>
    <dbReference type="NCBI Taxonomy" id="93591"/>
    <lineage>
        <taxon>Eukaryota</taxon>
        <taxon>Fungi</taxon>
        <taxon>Dikarya</taxon>
        <taxon>Ascomycota</taxon>
        <taxon>Pezizomycotina</taxon>
        <taxon>Sordariomycetes</taxon>
        <taxon>Hypocreomycetidae</taxon>
        <taxon>Hypocreales</taxon>
        <taxon>Cordycipitaceae</taxon>
        <taxon>Zarea</taxon>
    </lineage>
</organism>
<gene>
    <name evidence="1" type="ORF">NQ176_g1706</name>
</gene>
<dbReference type="EMBL" id="JANJQO010000102">
    <property type="protein sequence ID" value="KAJ2981949.1"/>
    <property type="molecule type" value="Genomic_DNA"/>
</dbReference>
<accession>A0ACC1NSQ7</accession>
<dbReference type="Proteomes" id="UP001143910">
    <property type="component" value="Unassembled WGS sequence"/>
</dbReference>